<gene>
    <name evidence="3" type="ORF">CJ205_05265</name>
</gene>
<feature type="transmembrane region" description="Helical" evidence="1">
    <location>
        <begin position="26"/>
        <end position="43"/>
    </location>
</feature>
<keyword evidence="4" id="KW-1185">Reference proteome</keyword>
<accession>A0A2N6SMG9</accession>
<feature type="transmembrane region" description="Helical" evidence="1">
    <location>
        <begin position="95"/>
        <end position="115"/>
    </location>
</feature>
<feature type="transmembrane region" description="Helical" evidence="1">
    <location>
        <begin position="313"/>
        <end position="334"/>
    </location>
</feature>
<evidence type="ECO:0000313" key="4">
    <source>
        <dbReference type="Proteomes" id="UP000235682"/>
    </source>
</evidence>
<dbReference type="InterPro" id="IPR051599">
    <property type="entry name" value="Cell_Envelope_Assoc"/>
</dbReference>
<feature type="domain" description="DUF218" evidence="2">
    <location>
        <begin position="164"/>
        <end position="305"/>
    </location>
</feature>
<dbReference type="GO" id="GO:0000270">
    <property type="term" value="P:peptidoglycan metabolic process"/>
    <property type="evidence" value="ECO:0007669"/>
    <property type="project" value="TreeGrafter"/>
</dbReference>
<comment type="caution">
    <text evidence="3">The sequence shown here is derived from an EMBL/GenBank/DDBJ whole genome shotgun (WGS) entry which is preliminary data.</text>
</comment>
<dbReference type="STRING" id="84521.SAMN04487994_101426"/>
<dbReference type="GO" id="GO:0043164">
    <property type="term" value="P:Gram-negative-bacterium-type cell wall biogenesis"/>
    <property type="evidence" value="ECO:0007669"/>
    <property type="project" value="TreeGrafter"/>
</dbReference>
<dbReference type="RefSeq" id="WP_102227905.1">
    <property type="nucleotide sequence ID" value="NZ_PNFY01000024.1"/>
</dbReference>
<dbReference type="AlphaFoldDB" id="A0A2N6SMG9"/>
<reference evidence="3 4" key="1">
    <citation type="submission" date="2017-09" db="EMBL/GenBank/DDBJ databases">
        <title>Bacterial strain isolated from the female urinary microbiota.</title>
        <authorList>
            <person name="Thomas-White K."/>
            <person name="Kumar N."/>
            <person name="Forster S."/>
            <person name="Putonti C."/>
            <person name="Lawley T."/>
            <person name="Wolfe A.J."/>
        </authorList>
    </citation>
    <scope>NUCLEOTIDE SEQUENCE [LARGE SCALE GENOMIC DNA]</scope>
    <source>
        <strain evidence="3 4">UMB0852</strain>
    </source>
</reference>
<dbReference type="EMBL" id="PNHE01000019">
    <property type="protein sequence ID" value="PMC58261.1"/>
    <property type="molecule type" value="Genomic_DNA"/>
</dbReference>
<dbReference type="GO" id="GO:0005886">
    <property type="term" value="C:plasma membrane"/>
    <property type="evidence" value="ECO:0007669"/>
    <property type="project" value="TreeGrafter"/>
</dbReference>
<evidence type="ECO:0000256" key="1">
    <source>
        <dbReference type="SAM" id="Phobius"/>
    </source>
</evidence>
<dbReference type="Pfam" id="PF02698">
    <property type="entry name" value="DUF218"/>
    <property type="match status" value="1"/>
</dbReference>
<organism evidence="3 4">
    <name type="scientific">Dolosicoccus paucivorans</name>
    <dbReference type="NCBI Taxonomy" id="84521"/>
    <lineage>
        <taxon>Bacteria</taxon>
        <taxon>Bacillati</taxon>
        <taxon>Bacillota</taxon>
        <taxon>Bacilli</taxon>
        <taxon>Lactobacillales</taxon>
        <taxon>Aerococcaceae</taxon>
        <taxon>Dolosicoccus</taxon>
    </lineage>
</organism>
<dbReference type="InterPro" id="IPR014729">
    <property type="entry name" value="Rossmann-like_a/b/a_fold"/>
</dbReference>
<dbReference type="CDD" id="cd06259">
    <property type="entry name" value="YdcF-like"/>
    <property type="match status" value="1"/>
</dbReference>
<evidence type="ECO:0000259" key="2">
    <source>
        <dbReference type="Pfam" id="PF02698"/>
    </source>
</evidence>
<dbReference type="Gene3D" id="3.40.50.620">
    <property type="entry name" value="HUPs"/>
    <property type="match status" value="1"/>
</dbReference>
<feature type="transmembrane region" description="Helical" evidence="1">
    <location>
        <begin position="127"/>
        <end position="154"/>
    </location>
</feature>
<dbReference type="OrthoDB" id="9782395at2"/>
<name>A0A2N6SMG9_9LACT</name>
<dbReference type="PANTHER" id="PTHR30336:SF18">
    <property type="entry name" value="MEMBRANE PROTEIN"/>
    <property type="match status" value="1"/>
</dbReference>
<keyword evidence="1" id="KW-0812">Transmembrane</keyword>
<dbReference type="InterPro" id="IPR003848">
    <property type="entry name" value="DUF218"/>
</dbReference>
<dbReference type="PANTHER" id="PTHR30336">
    <property type="entry name" value="INNER MEMBRANE PROTEIN, PROBABLE PERMEASE"/>
    <property type="match status" value="1"/>
</dbReference>
<keyword evidence="1" id="KW-1133">Transmembrane helix</keyword>
<proteinExistence type="predicted"/>
<protein>
    <recommendedName>
        <fullName evidence="2">DUF218 domain-containing protein</fullName>
    </recommendedName>
</protein>
<dbReference type="Proteomes" id="UP000235682">
    <property type="component" value="Unassembled WGS sequence"/>
</dbReference>
<evidence type="ECO:0000313" key="3">
    <source>
        <dbReference type="EMBL" id="PMC58261.1"/>
    </source>
</evidence>
<keyword evidence="1" id="KW-0472">Membrane</keyword>
<feature type="transmembrane region" description="Helical" evidence="1">
    <location>
        <begin position="55"/>
        <end position="75"/>
    </location>
</feature>
<sequence>MYFWISGTLALFGCVAWIKQWQKFPAIAWYFYALASLILGLIEHSTPFFLYGIRYFFLVISGFITLLMPFILMGIGSVGLFKTLQQSRTKPIEVILNVSLFLIFTSFVLFTLWGLTQKATMNFARFISIYSLLATYFFATVLSFLMLMGVLYWWPKPKEVNQLIILGTEIDEEGQVLDTLRRRLNKGLAYYNQSSKDLHFVLTGGAVLDQPVSEASQMKSYLIDQGIDQKKIWLEPHAKNTQENFYFTWQLLSRMKQTVKPLVITSAFHVVRSKYIAQSQGIKTSFLTSSVSWYLWPYLVAREYLAFILLTKLFNYIFILGVFCIGIYQVLFLVP</sequence>